<evidence type="ECO:0000256" key="1">
    <source>
        <dbReference type="ARBA" id="ARBA00022729"/>
    </source>
</evidence>
<evidence type="ECO:0000313" key="3">
    <source>
        <dbReference type="Proteomes" id="UP000501518"/>
    </source>
</evidence>
<organism evidence="2 3">
    <name type="scientific">Brevibacterium luteolum</name>
    <dbReference type="NCBI Taxonomy" id="199591"/>
    <lineage>
        <taxon>Bacteria</taxon>
        <taxon>Bacillati</taxon>
        <taxon>Actinomycetota</taxon>
        <taxon>Actinomycetes</taxon>
        <taxon>Micrococcales</taxon>
        <taxon>Brevibacteriaceae</taxon>
        <taxon>Brevibacterium</taxon>
    </lineage>
</organism>
<dbReference type="GO" id="GO:0015888">
    <property type="term" value="P:thiamine transport"/>
    <property type="evidence" value="ECO:0007669"/>
    <property type="project" value="TreeGrafter"/>
</dbReference>
<dbReference type="GO" id="GO:0030976">
    <property type="term" value="F:thiamine pyrophosphate binding"/>
    <property type="evidence" value="ECO:0007669"/>
    <property type="project" value="TreeGrafter"/>
</dbReference>
<evidence type="ECO:0000313" key="2">
    <source>
        <dbReference type="EMBL" id="QIN29814.1"/>
    </source>
</evidence>
<dbReference type="SUPFAM" id="SSF53850">
    <property type="entry name" value="Periplasmic binding protein-like II"/>
    <property type="match status" value="1"/>
</dbReference>
<dbReference type="Gene3D" id="3.40.190.10">
    <property type="entry name" value="Periplasmic binding protein-like II"/>
    <property type="match status" value="2"/>
</dbReference>
<proteinExistence type="predicted"/>
<reference evidence="2 3" key="1">
    <citation type="submission" date="2019-02" db="EMBL/GenBank/DDBJ databases">
        <title>Complete Genome Sequence and Methylome Analysis of Brevibacterium luteolum NEB1784.</title>
        <authorList>
            <person name="Fomenkov A."/>
            <person name="Roberts R.J."/>
        </authorList>
    </citation>
    <scope>NUCLEOTIDE SEQUENCE [LARGE SCALE GENOMIC DNA]</scope>
    <source>
        <strain evidence="2 3">NEB1784</strain>
    </source>
</reference>
<accession>A0A6G8KYC3</accession>
<dbReference type="GO" id="GO:0030975">
    <property type="term" value="F:thiamine binding"/>
    <property type="evidence" value="ECO:0007669"/>
    <property type="project" value="TreeGrafter"/>
</dbReference>
<dbReference type="PANTHER" id="PTHR30006:SF2">
    <property type="entry name" value="ABC TRANSPORTER SUBSTRATE-BINDING PROTEIN"/>
    <property type="match status" value="1"/>
</dbReference>
<sequence>MCEVLMYCAGVRFYGTKCFTERAMKPAFKGDTSMSFNKLATAVTAIGALVALSACGGSSESDGASSEITVMGYAALFEDQYKAAVIEKFEEEHPDLSINYIPAQNSAEMLGKLRSEASNPSIDVAILDTSVASTGISESLFEKLDEEKIPNLANVVELGRNADGYGPAVTFDNLTLLYNTENVDTPPKETTDLFDAPDDSVAIPAPPDIQGLALTILTAESMGVDFEQDVTPAVEELSKLTPKVTTWEPQPDVYQNVISGQSDYAIGWNARSQFYADDSDGVLGTVAPENGVVFQINTINAVKDSPAADQASEFIDYALSKEAQEAFAQQLFYAPTVENAEIPQDVSDRVVKADDPRIVDVDWTWMADERDGWTDQWRRQVIGG</sequence>
<dbReference type="EMBL" id="CP035810">
    <property type="protein sequence ID" value="QIN29814.1"/>
    <property type="molecule type" value="Genomic_DNA"/>
</dbReference>
<dbReference type="AlphaFoldDB" id="A0A6G8KYC3"/>
<gene>
    <name evidence="2" type="ORF">EW640_11415</name>
</gene>
<dbReference type="Pfam" id="PF13416">
    <property type="entry name" value="SBP_bac_8"/>
    <property type="match status" value="1"/>
</dbReference>
<dbReference type="InterPro" id="IPR006059">
    <property type="entry name" value="SBP"/>
</dbReference>
<dbReference type="PANTHER" id="PTHR30006">
    <property type="entry name" value="THIAMINE-BINDING PERIPLASMIC PROTEIN-RELATED"/>
    <property type="match status" value="1"/>
</dbReference>
<name>A0A6G8KYC3_9MICO</name>
<dbReference type="KEGG" id="blut:EW640_11415"/>
<protein>
    <submittedName>
        <fullName evidence="2">Extracellular solute-binding protein</fullName>
    </submittedName>
</protein>
<keyword evidence="1" id="KW-0732">Signal</keyword>
<dbReference type="Proteomes" id="UP000501518">
    <property type="component" value="Chromosome"/>
</dbReference>
<dbReference type="GO" id="GO:0030288">
    <property type="term" value="C:outer membrane-bounded periplasmic space"/>
    <property type="evidence" value="ECO:0007669"/>
    <property type="project" value="TreeGrafter"/>
</dbReference>